<organism evidence="3 4">
    <name type="scientific">Basidiobolus ranarum</name>
    <dbReference type="NCBI Taxonomy" id="34480"/>
    <lineage>
        <taxon>Eukaryota</taxon>
        <taxon>Fungi</taxon>
        <taxon>Fungi incertae sedis</taxon>
        <taxon>Zoopagomycota</taxon>
        <taxon>Entomophthoromycotina</taxon>
        <taxon>Basidiobolomycetes</taxon>
        <taxon>Basidiobolales</taxon>
        <taxon>Basidiobolaceae</taxon>
        <taxon>Basidiobolus</taxon>
    </lineage>
</organism>
<name>A0ABR2WXC4_9FUNG</name>
<gene>
    <name evidence="3" type="ORF">K7432_005067</name>
</gene>
<dbReference type="Pfam" id="PF09346">
    <property type="entry name" value="SMI1_KNR4"/>
    <property type="match status" value="1"/>
</dbReference>
<evidence type="ECO:0000313" key="3">
    <source>
        <dbReference type="EMBL" id="KAK9766105.1"/>
    </source>
</evidence>
<evidence type="ECO:0000313" key="4">
    <source>
        <dbReference type="Proteomes" id="UP001479436"/>
    </source>
</evidence>
<dbReference type="InterPro" id="IPR037883">
    <property type="entry name" value="Knr4/Smi1-like_sf"/>
</dbReference>
<reference evidence="3 4" key="1">
    <citation type="submission" date="2023-04" db="EMBL/GenBank/DDBJ databases">
        <title>Genome of Basidiobolus ranarum AG-B5.</title>
        <authorList>
            <person name="Stajich J.E."/>
            <person name="Carter-House D."/>
            <person name="Gryganskyi A."/>
        </authorList>
    </citation>
    <scope>NUCLEOTIDE SEQUENCE [LARGE SCALE GENOMIC DNA]</scope>
    <source>
        <strain evidence="3 4">AG-B5</strain>
    </source>
</reference>
<proteinExistence type="predicted"/>
<dbReference type="SUPFAM" id="SSF160631">
    <property type="entry name" value="SMI1/KNR4-like"/>
    <property type="match status" value="1"/>
</dbReference>
<protein>
    <recommendedName>
        <fullName evidence="2">Knr4/Smi1-like domain-containing protein</fullName>
    </recommendedName>
</protein>
<feature type="domain" description="Knr4/Smi1-like" evidence="2">
    <location>
        <begin position="30"/>
        <end position="166"/>
    </location>
</feature>
<feature type="compositionally biased region" description="Acidic residues" evidence="1">
    <location>
        <begin position="180"/>
        <end position="203"/>
    </location>
</feature>
<sequence length="203" mass="23689">MPALTLDKVIEEARDLEQRLYHEDIYFEPPLEELLVVEFERNHSIRLPETYRAFLTQIGNGSSETFGQAEGILPLDEAPHRYPISQSELRTLMSSPFPLRNDQSHQFLLEPHELNQGHLVIGCDDYETFYLLIIEGPCRGEIWQRKLDSGFMRCASRTDFFPWLEDRLLSLKNSLFSTSSEEEDEDEMGLEETESDEEEIKED</sequence>
<keyword evidence="4" id="KW-1185">Reference proteome</keyword>
<evidence type="ECO:0000259" key="2">
    <source>
        <dbReference type="SMART" id="SM00860"/>
    </source>
</evidence>
<dbReference type="SMART" id="SM00860">
    <property type="entry name" value="SMI1_KNR4"/>
    <property type="match status" value="1"/>
</dbReference>
<comment type="caution">
    <text evidence="3">The sequence shown here is derived from an EMBL/GenBank/DDBJ whole genome shotgun (WGS) entry which is preliminary data.</text>
</comment>
<dbReference type="EMBL" id="JASJQH010000189">
    <property type="protein sequence ID" value="KAK9766105.1"/>
    <property type="molecule type" value="Genomic_DNA"/>
</dbReference>
<dbReference type="InterPro" id="IPR018958">
    <property type="entry name" value="Knr4/Smi1-like_dom"/>
</dbReference>
<dbReference type="Gene3D" id="3.40.1580.10">
    <property type="entry name" value="SMI1/KNR4-like"/>
    <property type="match status" value="1"/>
</dbReference>
<feature type="region of interest" description="Disordered" evidence="1">
    <location>
        <begin position="177"/>
        <end position="203"/>
    </location>
</feature>
<evidence type="ECO:0000256" key="1">
    <source>
        <dbReference type="SAM" id="MobiDB-lite"/>
    </source>
</evidence>
<dbReference type="Proteomes" id="UP001479436">
    <property type="component" value="Unassembled WGS sequence"/>
</dbReference>
<accession>A0ABR2WXC4</accession>